<dbReference type="InterPro" id="IPR015943">
    <property type="entry name" value="WD40/YVTN_repeat-like_dom_sf"/>
</dbReference>
<comment type="subcellular location">
    <subcellularLocation>
        <location evidence="10">Endoplasmic reticulum membrane</location>
        <topology evidence="10">Single-pass type II membrane protein</topology>
    </subcellularLocation>
    <subcellularLocation>
        <location evidence="10">Golgi apparatus membrane</location>
        <topology evidence="10">Single-pass type II membrane protein</topology>
    </subcellularLocation>
</comment>
<keyword evidence="8 10" id="KW-1133">Transmembrane helix</keyword>
<keyword evidence="5 10" id="KW-0256">Endoplasmic reticulum</keyword>
<keyword evidence="2 10" id="KW-0853">WD repeat</keyword>
<evidence type="ECO:0000256" key="7">
    <source>
        <dbReference type="ARBA" id="ARBA00022927"/>
    </source>
</evidence>
<evidence type="ECO:0000313" key="12">
    <source>
        <dbReference type="EMBL" id="KAB8300331.1"/>
    </source>
</evidence>
<keyword evidence="9 10" id="KW-0472">Membrane</keyword>
<keyword evidence="6" id="KW-0931">ER-Golgi transport</keyword>
<gene>
    <name evidence="12" type="ORF">EYC80_000519</name>
</gene>
<dbReference type="Proteomes" id="UP000326757">
    <property type="component" value="Unassembled WGS sequence"/>
</dbReference>
<keyword evidence="13" id="KW-1185">Reference proteome</keyword>
<dbReference type="GO" id="GO:0005085">
    <property type="term" value="F:guanyl-nucleotide exchange factor activity"/>
    <property type="evidence" value="ECO:0007669"/>
    <property type="project" value="InterPro"/>
</dbReference>
<keyword evidence="4 10" id="KW-0677">Repeat</keyword>
<dbReference type="AlphaFoldDB" id="A0A5N6KB25"/>
<keyword evidence="3 10" id="KW-0812">Transmembrane</keyword>
<evidence type="ECO:0000256" key="3">
    <source>
        <dbReference type="ARBA" id="ARBA00022692"/>
    </source>
</evidence>
<evidence type="ECO:0000256" key="1">
    <source>
        <dbReference type="ARBA" id="ARBA00022448"/>
    </source>
</evidence>
<dbReference type="FunFam" id="2.130.10.10:FF:001559">
    <property type="entry name" value="Uncharacterized protein"/>
    <property type="match status" value="1"/>
</dbReference>
<evidence type="ECO:0000256" key="6">
    <source>
        <dbReference type="ARBA" id="ARBA00022892"/>
    </source>
</evidence>
<comment type="function">
    <text evidence="10">Guanine nucleotide-exchange factor (GEF) required for the formation or budding of transport vesicles from the ER.</text>
</comment>
<dbReference type="GO" id="GO:0006888">
    <property type="term" value="P:endoplasmic reticulum to Golgi vesicle-mediated transport"/>
    <property type="evidence" value="ECO:0007669"/>
    <property type="project" value="UniProtKB-UniRule"/>
</dbReference>
<dbReference type="PANTHER" id="PTHR23284:SF0">
    <property type="entry name" value="PROLACTIN REGULATORY ELEMENT-BINDING PROTEIN"/>
    <property type="match status" value="1"/>
</dbReference>
<dbReference type="PANTHER" id="PTHR23284">
    <property type="entry name" value="PROLACTIN REGULATORY ELEMENT BINDING PROTEIN"/>
    <property type="match status" value="1"/>
</dbReference>
<evidence type="ECO:0000256" key="10">
    <source>
        <dbReference type="RuleBase" id="RU369019"/>
    </source>
</evidence>
<evidence type="ECO:0000256" key="9">
    <source>
        <dbReference type="ARBA" id="ARBA00023136"/>
    </source>
</evidence>
<name>A0A5N6KB25_MONLA</name>
<protein>
    <recommendedName>
        <fullName evidence="10">Guanine nucleotide-exchange factor SEC12</fullName>
    </recommendedName>
</protein>
<keyword evidence="7 10" id="KW-0653">Protein transport</keyword>
<evidence type="ECO:0000256" key="4">
    <source>
        <dbReference type="ARBA" id="ARBA00022737"/>
    </source>
</evidence>
<dbReference type="Gene3D" id="2.130.10.10">
    <property type="entry name" value="YVTN repeat-like/Quinoprotein amine dehydrogenase"/>
    <property type="match status" value="1"/>
</dbReference>
<comment type="similarity">
    <text evidence="10">Belongs to the WD repeat SEC12 family.</text>
</comment>
<dbReference type="GO" id="GO:0015031">
    <property type="term" value="P:protein transport"/>
    <property type="evidence" value="ECO:0007669"/>
    <property type="project" value="UniProtKB-KW"/>
</dbReference>
<evidence type="ECO:0000313" key="13">
    <source>
        <dbReference type="Proteomes" id="UP000326757"/>
    </source>
</evidence>
<feature type="transmembrane region" description="Helical" evidence="10">
    <location>
        <begin position="510"/>
        <end position="529"/>
    </location>
</feature>
<proteinExistence type="inferred from homology"/>
<dbReference type="GO" id="GO:0003400">
    <property type="term" value="P:regulation of COPII vesicle coating"/>
    <property type="evidence" value="ECO:0007669"/>
    <property type="project" value="UniProtKB-UniRule"/>
</dbReference>
<feature type="compositionally biased region" description="Basic and acidic residues" evidence="11">
    <location>
        <begin position="694"/>
        <end position="704"/>
    </location>
</feature>
<dbReference type="GO" id="GO:0000139">
    <property type="term" value="C:Golgi membrane"/>
    <property type="evidence" value="ECO:0007669"/>
    <property type="project" value="UniProtKB-SubCell"/>
</dbReference>
<evidence type="ECO:0000256" key="5">
    <source>
        <dbReference type="ARBA" id="ARBA00022824"/>
    </source>
</evidence>
<sequence length="807" mass="88488">MRICFTRRWPEGQTMSIRKEKKNCNLDRDCGGDLVSSTAKLVITDQLLCTFFERFLFAKQIYTMAPLIPSAKSTLSYPLYACDFDPVDSSRLVVGGGGGAGRTGVGNKITLLNTSNPNELVEVGEIDLSKEEDNVTSLAVSQPRGKITSIFAGVNSSPEDLDKGKNQHFRVVGIEPVKKGKGKGKATAAVAATNKLSEASRSSLFTKVEKDLYQRVTRLSRPYPGQLQWGAIATGLAKDSEIVLFQTAQKGPPVSKAAIRLAKEAVDMDFIQTGKDDYLFAYADDHDIYIKKLGSIDDGTEPERVYITPASRSKEKVTLPSFRSIRWLTKDFILMLTNIHSQGGVVLQILRLPPSGKGQCRIAQSHRLPSSITKATGLAVSNLTPPVTPDAEQRYTQFVIAVAGHDISISLLKVDLQHELDNYLVTPIKPFRTFKNVHPLQITGITFSTFTPPAHPVTASTPPQYLKLASVGVSNTVIVHTLPLFPVPLSVQKGQSRTPRYVVALPSSKAIYSLGIIISIVAALLIAILTQSVMEIRGVVKPYLGAANYLSVPLQEVIGKPFTFPSNYLALSKYTSTGTSTSTSSTPDFFASLRSSTPNSNSPPRHIYLHHGPPIPDIGTQETSSEITSPELSSSIKAALHDEKIHPEGKSWDELTAPQKESWKKKLKDAGHWVEEMGETIFKGIGGEDAEDSAELKRKEEGVKGKARQGKARQGKQRSMSGGFHDEKKSKRYTYMYYQLVWVFIKHRFIPRYSFTPRKKGTFLPSISPCLLSPLFFPSSPYPSAQIMHAMTSSSSSSVLFSSAQLS</sequence>
<feature type="region of interest" description="Disordered" evidence="11">
    <location>
        <begin position="686"/>
        <end position="725"/>
    </location>
</feature>
<accession>A0A5N6KB25</accession>
<dbReference type="OrthoDB" id="16538at2759"/>
<dbReference type="EMBL" id="VIGI01000005">
    <property type="protein sequence ID" value="KAB8300331.1"/>
    <property type="molecule type" value="Genomic_DNA"/>
</dbReference>
<dbReference type="GO" id="GO:0005789">
    <property type="term" value="C:endoplasmic reticulum membrane"/>
    <property type="evidence" value="ECO:0007669"/>
    <property type="project" value="UniProtKB-SubCell"/>
</dbReference>
<evidence type="ECO:0000256" key="8">
    <source>
        <dbReference type="ARBA" id="ARBA00022989"/>
    </source>
</evidence>
<organism evidence="12 13">
    <name type="scientific">Monilinia laxa</name>
    <name type="common">Brown rot fungus</name>
    <name type="synonym">Sclerotinia laxa</name>
    <dbReference type="NCBI Taxonomy" id="61186"/>
    <lineage>
        <taxon>Eukaryota</taxon>
        <taxon>Fungi</taxon>
        <taxon>Dikarya</taxon>
        <taxon>Ascomycota</taxon>
        <taxon>Pezizomycotina</taxon>
        <taxon>Leotiomycetes</taxon>
        <taxon>Helotiales</taxon>
        <taxon>Sclerotiniaceae</taxon>
        <taxon>Monilinia</taxon>
    </lineage>
</organism>
<keyword evidence="1 10" id="KW-0813">Transport</keyword>
<evidence type="ECO:0000256" key="2">
    <source>
        <dbReference type="ARBA" id="ARBA00022574"/>
    </source>
</evidence>
<dbReference type="InterPro" id="IPR045260">
    <property type="entry name" value="Sec12-like"/>
</dbReference>
<reference evidence="12 13" key="1">
    <citation type="submission" date="2019-06" db="EMBL/GenBank/DDBJ databases">
        <title>Genome Sequence of the Brown Rot Fungal Pathogen Monilinia laxa.</title>
        <authorList>
            <person name="De Miccolis Angelini R.M."/>
            <person name="Landi L."/>
            <person name="Abate D."/>
            <person name="Pollastro S."/>
            <person name="Romanazzi G."/>
            <person name="Faretra F."/>
        </authorList>
    </citation>
    <scope>NUCLEOTIDE SEQUENCE [LARGE SCALE GENOMIC DNA]</scope>
    <source>
        <strain evidence="12 13">Mlax316</strain>
    </source>
</reference>
<evidence type="ECO:0000256" key="11">
    <source>
        <dbReference type="SAM" id="MobiDB-lite"/>
    </source>
</evidence>
<comment type="caution">
    <text evidence="12">The sequence shown here is derived from an EMBL/GenBank/DDBJ whole genome shotgun (WGS) entry which is preliminary data.</text>
</comment>
<feature type="compositionally biased region" description="Basic residues" evidence="11">
    <location>
        <begin position="705"/>
        <end position="716"/>
    </location>
</feature>